<dbReference type="EMBL" id="BOOJ01000033">
    <property type="protein sequence ID" value="GIH93542.1"/>
    <property type="molecule type" value="Genomic_DNA"/>
</dbReference>
<dbReference type="InterPro" id="IPR001387">
    <property type="entry name" value="Cro/C1-type_HTH"/>
</dbReference>
<feature type="domain" description="HTH cro/C1-type" evidence="1">
    <location>
        <begin position="125"/>
        <end position="165"/>
    </location>
</feature>
<comment type="caution">
    <text evidence="2">The sequence shown here is derived from an EMBL/GenBank/DDBJ whole genome shotgun (WGS) entry which is preliminary data.</text>
</comment>
<dbReference type="GO" id="GO:0003677">
    <property type="term" value="F:DNA binding"/>
    <property type="evidence" value="ECO:0007669"/>
    <property type="project" value="InterPro"/>
</dbReference>
<name>A0A8J3WMJ8_9ACTN</name>
<dbReference type="Gene3D" id="1.10.260.40">
    <property type="entry name" value="lambda repressor-like DNA-binding domains"/>
    <property type="match status" value="1"/>
</dbReference>
<evidence type="ECO:0000313" key="3">
    <source>
        <dbReference type="Proteomes" id="UP000619788"/>
    </source>
</evidence>
<gene>
    <name evidence="2" type="ORF">Psi01_41720</name>
</gene>
<proteinExistence type="predicted"/>
<dbReference type="InterPro" id="IPR010982">
    <property type="entry name" value="Lambda_DNA-bd_dom_sf"/>
</dbReference>
<sequence length="170" mass="18886">MIDPPDMPLENPIEVLPVVVLSRIFPARPSSIPEIQEFVRRGLADSSLPENENRSLTQRVFRALLHAAGPEGTIQISIRIFPQDVEVDVLHSDGERPGPAAVPSPAGSAPRTFAEWMSDTLRREGLTQEAAARQLGVSVRTVSRWLGGETEPRLRDLRRIRERFGDIPLP</sequence>
<dbReference type="AlphaFoldDB" id="A0A8J3WMJ8"/>
<dbReference type="Proteomes" id="UP000619788">
    <property type="component" value="Unassembled WGS sequence"/>
</dbReference>
<organism evidence="2 3">
    <name type="scientific">Planobispora siamensis</name>
    <dbReference type="NCBI Taxonomy" id="936338"/>
    <lineage>
        <taxon>Bacteria</taxon>
        <taxon>Bacillati</taxon>
        <taxon>Actinomycetota</taxon>
        <taxon>Actinomycetes</taxon>
        <taxon>Streptosporangiales</taxon>
        <taxon>Streptosporangiaceae</taxon>
        <taxon>Planobispora</taxon>
    </lineage>
</organism>
<reference evidence="2 3" key="1">
    <citation type="submission" date="2021-01" db="EMBL/GenBank/DDBJ databases">
        <title>Whole genome shotgun sequence of Planobispora siamensis NBRC 107568.</title>
        <authorList>
            <person name="Komaki H."/>
            <person name="Tamura T."/>
        </authorList>
    </citation>
    <scope>NUCLEOTIDE SEQUENCE [LARGE SCALE GENOMIC DNA]</scope>
    <source>
        <strain evidence="2 3">NBRC 107568</strain>
    </source>
</reference>
<dbReference type="PROSITE" id="PS50943">
    <property type="entry name" value="HTH_CROC1"/>
    <property type="match status" value="1"/>
</dbReference>
<dbReference type="Pfam" id="PF01381">
    <property type="entry name" value="HTH_3"/>
    <property type="match status" value="1"/>
</dbReference>
<protein>
    <submittedName>
        <fullName evidence="2">XRE family transcriptional regulator</fullName>
    </submittedName>
</protein>
<dbReference type="CDD" id="cd00093">
    <property type="entry name" value="HTH_XRE"/>
    <property type="match status" value="1"/>
</dbReference>
<keyword evidence="3" id="KW-1185">Reference proteome</keyword>
<dbReference type="SUPFAM" id="SSF47413">
    <property type="entry name" value="lambda repressor-like DNA-binding domains"/>
    <property type="match status" value="1"/>
</dbReference>
<evidence type="ECO:0000259" key="1">
    <source>
        <dbReference type="PROSITE" id="PS50943"/>
    </source>
</evidence>
<accession>A0A8J3WMJ8</accession>
<evidence type="ECO:0000313" key="2">
    <source>
        <dbReference type="EMBL" id="GIH93542.1"/>
    </source>
</evidence>
<dbReference type="SMART" id="SM00530">
    <property type="entry name" value="HTH_XRE"/>
    <property type="match status" value="1"/>
</dbReference>